<organism evidence="1 2">
    <name type="scientific">Pangasius djambal</name>
    <dbReference type="NCBI Taxonomy" id="1691987"/>
    <lineage>
        <taxon>Eukaryota</taxon>
        <taxon>Metazoa</taxon>
        <taxon>Chordata</taxon>
        <taxon>Craniata</taxon>
        <taxon>Vertebrata</taxon>
        <taxon>Euteleostomi</taxon>
        <taxon>Actinopterygii</taxon>
        <taxon>Neopterygii</taxon>
        <taxon>Teleostei</taxon>
        <taxon>Ostariophysi</taxon>
        <taxon>Siluriformes</taxon>
        <taxon>Pangasiidae</taxon>
        <taxon>Pangasius</taxon>
    </lineage>
</organism>
<protein>
    <submittedName>
        <fullName evidence="1">Uncharacterized protein</fullName>
    </submittedName>
</protein>
<sequence>MFQCSSEQDEMALVIYEIADNVEGHDHDTEKEDADAERRLEAQHTGGDSAQSRCYRVTAVCVLLLCVLLLTAVTVLWIKFTNLNTENNQLQARYNN</sequence>
<gene>
    <name evidence="1" type="ORF">PDJAM_G00174130</name>
</gene>
<proteinExistence type="predicted"/>
<dbReference type="EMBL" id="CM041002">
    <property type="protein sequence ID" value="MCJ8749242.1"/>
    <property type="molecule type" value="Genomic_DNA"/>
</dbReference>
<keyword evidence="2" id="KW-1185">Reference proteome</keyword>
<dbReference type="Proteomes" id="UP000830395">
    <property type="component" value="Chromosome 28"/>
</dbReference>
<evidence type="ECO:0000313" key="2">
    <source>
        <dbReference type="Proteomes" id="UP000830395"/>
    </source>
</evidence>
<accession>A0ACC5ZNU3</accession>
<reference evidence="1" key="1">
    <citation type="submission" date="2020-02" db="EMBL/GenBank/DDBJ databases">
        <title>Genome sequencing of the panga catfish, Pangasius djambal.</title>
        <authorList>
            <person name="Wen M."/>
            <person name="Zahm M."/>
            <person name="Roques C."/>
            <person name="Cabau C."/>
            <person name="Klopp C."/>
            <person name="Donnadieu C."/>
            <person name="Jouanno E."/>
            <person name="Avarre J.-C."/>
            <person name="Campet M."/>
            <person name="Ha T."/>
            <person name="Dugue R."/>
            <person name="Lampietro C."/>
            <person name="Louis A."/>
            <person name="Herpin A."/>
            <person name="Echchiki A."/>
            <person name="Berthelot C."/>
            <person name="Parey E."/>
            <person name="Roest-Crollius H."/>
            <person name="Braasch I."/>
            <person name="Postlethwait J.H."/>
            <person name="Bobe J."/>
            <person name="Montfort J."/>
            <person name="Bouchez O."/>
            <person name="Begum T."/>
            <person name="Schartl M."/>
            <person name="Gustiano R."/>
            <person name="Guiguen Y."/>
        </authorList>
    </citation>
    <scope>NUCLEOTIDE SEQUENCE</scope>
    <source>
        <strain evidence="1">Pdj_M5554</strain>
    </source>
</reference>
<feature type="non-terminal residue" evidence="1">
    <location>
        <position position="96"/>
    </location>
</feature>
<comment type="caution">
    <text evidence="1">The sequence shown here is derived from an EMBL/GenBank/DDBJ whole genome shotgun (WGS) entry which is preliminary data.</text>
</comment>
<evidence type="ECO:0000313" key="1">
    <source>
        <dbReference type="EMBL" id="MCJ8749242.1"/>
    </source>
</evidence>
<name>A0ACC5ZNU3_9TELE</name>